<accession>A0ABW0V779</accession>
<dbReference type="EMBL" id="JBHSOC010000013">
    <property type="protein sequence ID" value="MFC5641715.1"/>
    <property type="molecule type" value="Genomic_DNA"/>
</dbReference>
<dbReference type="PROSITE" id="PS51462">
    <property type="entry name" value="NUDIX"/>
    <property type="match status" value="2"/>
</dbReference>
<protein>
    <submittedName>
        <fullName evidence="6">NUDIX hydrolase</fullName>
    </submittedName>
</protein>
<evidence type="ECO:0000313" key="7">
    <source>
        <dbReference type="Proteomes" id="UP001596066"/>
    </source>
</evidence>
<comment type="cofactor">
    <cofactor evidence="1">
        <name>Mg(2+)</name>
        <dbReference type="ChEBI" id="CHEBI:18420"/>
    </cofactor>
</comment>
<dbReference type="Gene3D" id="3.90.79.10">
    <property type="entry name" value="Nucleoside Triphosphate Pyrophosphohydrolase"/>
    <property type="match status" value="2"/>
</dbReference>
<name>A0ABW0V779_9ACTN</name>
<keyword evidence="3" id="KW-0460">Magnesium</keyword>
<feature type="domain" description="Nudix hydrolase" evidence="5">
    <location>
        <begin position="211"/>
        <end position="350"/>
    </location>
</feature>
<reference evidence="7" key="1">
    <citation type="journal article" date="2019" name="Int. J. Syst. Evol. Microbiol.">
        <title>The Global Catalogue of Microorganisms (GCM) 10K type strain sequencing project: providing services to taxonomists for standard genome sequencing and annotation.</title>
        <authorList>
            <consortium name="The Broad Institute Genomics Platform"/>
            <consortium name="The Broad Institute Genome Sequencing Center for Infectious Disease"/>
            <person name="Wu L."/>
            <person name="Ma J."/>
        </authorList>
    </citation>
    <scope>NUCLEOTIDE SEQUENCE [LARGE SCALE GENOMIC DNA]</scope>
    <source>
        <strain evidence="7">CGMCC 4.1622</strain>
    </source>
</reference>
<organism evidence="6 7">
    <name type="scientific">Kitasatospora cinereorecta</name>
    <dbReference type="NCBI Taxonomy" id="285560"/>
    <lineage>
        <taxon>Bacteria</taxon>
        <taxon>Bacillati</taxon>
        <taxon>Actinomycetota</taxon>
        <taxon>Actinomycetes</taxon>
        <taxon>Kitasatosporales</taxon>
        <taxon>Streptomycetaceae</taxon>
        <taxon>Kitasatospora</taxon>
    </lineage>
</organism>
<dbReference type="GO" id="GO:0016787">
    <property type="term" value="F:hydrolase activity"/>
    <property type="evidence" value="ECO:0007669"/>
    <property type="project" value="UniProtKB-KW"/>
</dbReference>
<dbReference type="PANTHER" id="PTHR43046:SF12">
    <property type="entry name" value="GDP-MANNOSE MANNOSYL HYDROLASE"/>
    <property type="match status" value="1"/>
</dbReference>
<comment type="caution">
    <text evidence="6">The sequence shown here is derived from an EMBL/GenBank/DDBJ whole genome shotgun (WGS) entry which is preliminary data.</text>
</comment>
<feature type="region of interest" description="Disordered" evidence="4">
    <location>
        <begin position="153"/>
        <end position="199"/>
    </location>
</feature>
<dbReference type="InterPro" id="IPR000086">
    <property type="entry name" value="NUDIX_hydrolase_dom"/>
</dbReference>
<dbReference type="RefSeq" id="WP_346146442.1">
    <property type="nucleotide sequence ID" value="NZ_BAAAUA010000027.1"/>
</dbReference>
<feature type="domain" description="Nudix hydrolase" evidence="5">
    <location>
        <begin position="14"/>
        <end position="148"/>
    </location>
</feature>
<dbReference type="SUPFAM" id="SSF55811">
    <property type="entry name" value="Nudix"/>
    <property type="match status" value="2"/>
</dbReference>
<dbReference type="Pfam" id="PF00293">
    <property type="entry name" value="NUDIX"/>
    <property type="match status" value="2"/>
</dbReference>
<dbReference type="PANTHER" id="PTHR43046">
    <property type="entry name" value="GDP-MANNOSE MANNOSYL HYDROLASE"/>
    <property type="match status" value="1"/>
</dbReference>
<evidence type="ECO:0000256" key="2">
    <source>
        <dbReference type="ARBA" id="ARBA00022801"/>
    </source>
</evidence>
<proteinExistence type="predicted"/>
<dbReference type="CDD" id="cd18876">
    <property type="entry name" value="NUDIX_Hydrolase"/>
    <property type="match status" value="1"/>
</dbReference>
<keyword evidence="7" id="KW-1185">Reference proteome</keyword>
<dbReference type="InterPro" id="IPR015797">
    <property type="entry name" value="NUDIX_hydrolase-like_dom_sf"/>
</dbReference>
<evidence type="ECO:0000256" key="4">
    <source>
        <dbReference type="SAM" id="MobiDB-lite"/>
    </source>
</evidence>
<evidence type="ECO:0000256" key="3">
    <source>
        <dbReference type="ARBA" id="ARBA00022842"/>
    </source>
</evidence>
<evidence type="ECO:0000256" key="1">
    <source>
        <dbReference type="ARBA" id="ARBA00001946"/>
    </source>
</evidence>
<evidence type="ECO:0000259" key="5">
    <source>
        <dbReference type="PROSITE" id="PS51462"/>
    </source>
</evidence>
<evidence type="ECO:0000313" key="6">
    <source>
        <dbReference type="EMBL" id="MFC5641715.1"/>
    </source>
</evidence>
<keyword evidence="2 6" id="KW-0378">Hydrolase</keyword>
<sequence>MTYGGGGADVDVDGRGLLAAAGVLFPDELGRILLVRVSYQAKYPIEIPGGGWEPPDGSPRRTAIREIEEELGITPRLGPLACLDWSLDRLRPPIAAFLYWAEPLTGDQLAALRLEEEELGAYAFLTPDQVSSALPPRLSRRVTACLSAPRAAGPLELENGRPVGHSARHLPADPPPPPYTGAAGLPWPGDRDRPAPPPPPMDRATYIASRPRILAKARTLFTDPDGRVLLVRLMPWERDPAPHWTLPGGSIESDRELPRAAAARELGEELGWDRTPGRLLGLDWTAITDDEGRDSAVLTYVFDGGTADPAELAAIRLPEDELVEWGLFDPDEAREVLAEPSWRRLLACLAARDGEGGPVELVAGRPAGP</sequence>
<dbReference type="Proteomes" id="UP001596066">
    <property type="component" value="Unassembled WGS sequence"/>
</dbReference>
<gene>
    <name evidence="6" type="ORF">ACFPZF_10150</name>
</gene>